<dbReference type="Proteomes" id="UP000887579">
    <property type="component" value="Unplaced"/>
</dbReference>
<evidence type="ECO:0000313" key="1">
    <source>
        <dbReference type="Proteomes" id="UP000887579"/>
    </source>
</evidence>
<reference evidence="2" key="1">
    <citation type="submission" date="2022-11" db="UniProtKB">
        <authorList>
            <consortium name="WormBaseParasite"/>
        </authorList>
    </citation>
    <scope>IDENTIFICATION</scope>
</reference>
<protein>
    <submittedName>
        <fullName evidence="2">Helicase C-terminal domain-containing protein</fullName>
    </submittedName>
</protein>
<name>A0AC34GEU4_9BILA</name>
<dbReference type="WBParaSite" id="ES5_v2.g28162.t1">
    <property type="protein sequence ID" value="ES5_v2.g28162.t1"/>
    <property type="gene ID" value="ES5_v2.g28162"/>
</dbReference>
<evidence type="ECO:0000313" key="2">
    <source>
        <dbReference type="WBParaSite" id="ES5_v2.g28162.t1"/>
    </source>
</evidence>
<organism evidence="1 2">
    <name type="scientific">Panagrolaimus sp. ES5</name>
    <dbReference type="NCBI Taxonomy" id="591445"/>
    <lineage>
        <taxon>Eukaryota</taxon>
        <taxon>Metazoa</taxon>
        <taxon>Ecdysozoa</taxon>
        <taxon>Nematoda</taxon>
        <taxon>Chromadorea</taxon>
        <taxon>Rhabditida</taxon>
        <taxon>Tylenchina</taxon>
        <taxon>Panagrolaimomorpha</taxon>
        <taxon>Panagrolaimoidea</taxon>
        <taxon>Panagrolaimidae</taxon>
        <taxon>Panagrolaimus</taxon>
    </lineage>
</organism>
<accession>A0AC34GEU4</accession>
<sequence length="299" mass="33633">KAANHRCLIFSQYARNLEILADALSFRGYKYEHLDGSTKAEDRFQSIENFQSPGSDIFCFLISTKAGGQGLTLTAADTVIFLDSDYNPQNDLQAAARCHRIGQDKPVKVIRLLAEHTIDNVIRKRAEGKLKLSDFVLDDNSGSLSANVLREVLLSNLAELNKVPDCSVAYSTLLTDEYFIEQIGKTDENEHWINESIDQPAKKDDEEESAEVEFFPRSSPISKVSKEDENIFDKLKADLSNSDTVVTKAVRIAASGKKDSQSAADKEEQLKQRRDAAKARREALEKKKLEEKMKLWKDN</sequence>
<proteinExistence type="predicted"/>